<dbReference type="SMART" id="SM01018">
    <property type="entry name" value="B12-binding_2"/>
    <property type="match status" value="1"/>
</dbReference>
<comment type="caution">
    <text evidence="30">The sequence shown here is derived from an EMBL/GenBank/DDBJ whole genome shotgun (WGS) entry which is preliminary data.</text>
</comment>
<dbReference type="PROSITE" id="PS50974">
    <property type="entry name" value="ADOMET_ACTIVATION"/>
    <property type="match status" value="1"/>
</dbReference>
<dbReference type="GO" id="GO:0032259">
    <property type="term" value="P:methylation"/>
    <property type="evidence" value="ECO:0007669"/>
    <property type="project" value="UniProtKB-KW"/>
</dbReference>
<dbReference type="Pfam" id="PF02607">
    <property type="entry name" value="B12-binding_2"/>
    <property type="match status" value="1"/>
</dbReference>
<keyword evidence="8 21" id="KW-0489">Methyltransferase</keyword>
<evidence type="ECO:0000256" key="13">
    <source>
        <dbReference type="ARBA" id="ARBA00022723"/>
    </source>
</evidence>
<dbReference type="PANTHER" id="PTHR45833:SF1">
    <property type="entry name" value="METHIONINE SYNTHASE"/>
    <property type="match status" value="1"/>
</dbReference>
<comment type="similarity">
    <text evidence="5">Belongs to the vitamin-B12 dependent methionine synthase family.</text>
</comment>
<feature type="binding site" evidence="23">
    <location>
        <position position="839"/>
    </location>
    <ligand>
        <name>methylcob(III)alamin</name>
        <dbReference type="ChEBI" id="CHEBI:28115"/>
    </ligand>
</feature>
<evidence type="ECO:0000256" key="8">
    <source>
        <dbReference type="ARBA" id="ARBA00022603"/>
    </source>
</evidence>
<feature type="domain" description="Hcy-binding" evidence="25">
    <location>
        <begin position="10"/>
        <end position="359"/>
    </location>
</feature>
<dbReference type="Pfam" id="PF02965">
    <property type="entry name" value="Met_synt_B12"/>
    <property type="match status" value="1"/>
</dbReference>
<dbReference type="AlphaFoldDB" id="A0A2N8HC34"/>
<dbReference type="EC" id="2.1.1.13" evidence="6 20"/>
<dbReference type="SUPFAM" id="SSF56507">
    <property type="entry name" value="Methionine synthase activation domain-like"/>
    <property type="match status" value="1"/>
</dbReference>
<evidence type="ECO:0000256" key="21">
    <source>
        <dbReference type="PIRNR" id="PIRNR000381"/>
    </source>
</evidence>
<evidence type="ECO:0000313" key="30">
    <source>
        <dbReference type="EMBL" id="PNC17423.1"/>
    </source>
</evidence>
<dbReference type="Pfam" id="PF02310">
    <property type="entry name" value="B12-binding"/>
    <property type="match status" value="1"/>
</dbReference>
<comment type="function">
    <text evidence="18 21">Catalyzes the transfer of a methyl group from methyl-cobalamin to homocysteine, yielding enzyme-bound cob(I)alamin and methionine. Subsequently, remethylates the cofactor using methyltetrahydrofolate.</text>
</comment>
<keyword evidence="12 21" id="KW-0949">S-adenosyl-L-methionine</keyword>
<dbReference type="InterPro" id="IPR004223">
    <property type="entry name" value="VitB12-dep_Met_synth_activ_dom"/>
</dbReference>
<feature type="binding site" evidence="23">
    <location>
        <position position="895"/>
    </location>
    <ligand>
        <name>methylcob(III)alamin</name>
        <dbReference type="ChEBI" id="CHEBI:28115"/>
    </ligand>
</feature>
<evidence type="ECO:0000256" key="15">
    <source>
        <dbReference type="ARBA" id="ARBA00022833"/>
    </source>
</evidence>
<feature type="binding site" evidence="23">
    <location>
        <begin position="1230"/>
        <end position="1231"/>
    </location>
    <ligand>
        <name>S-adenosyl-L-methionine</name>
        <dbReference type="ChEBI" id="CHEBI:59789"/>
    </ligand>
</feature>
<proteinExistence type="inferred from homology"/>
<accession>A0A2N8HC34</accession>
<dbReference type="Pfam" id="PF00809">
    <property type="entry name" value="Pterin_bind"/>
    <property type="match status" value="1"/>
</dbReference>
<dbReference type="Gene3D" id="3.20.20.20">
    <property type="entry name" value="Dihydropteroate synthase-like"/>
    <property type="match status" value="1"/>
</dbReference>
<organism evidence="30 31">
    <name type="scientific">Akkermansia muciniphila</name>
    <dbReference type="NCBI Taxonomy" id="239935"/>
    <lineage>
        <taxon>Bacteria</taxon>
        <taxon>Pseudomonadati</taxon>
        <taxon>Verrucomicrobiota</taxon>
        <taxon>Verrucomicrobiia</taxon>
        <taxon>Verrucomicrobiales</taxon>
        <taxon>Akkermansiaceae</taxon>
        <taxon>Akkermansia</taxon>
    </lineage>
</organism>
<dbReference type="GO" id="GO:0008705">
    <property type="term" value="F:methionine synthase activity"/>
    <property type="evidence" value="ECO:0007669"/>
    <property type="project" value="UniProtKB-UniRule"/>
</dbReference>
<keyword evidence="9 21" id="KW-0028">Amino-acid biosynthesis</keyword>
<feature type="binding site" description="axial binding residue" evidence="22">
    <location>
        <position position="794"/>
    </location>
    <ligand>
        <name>methylcob(III)alamin</name>
        <dbReference type="ChEBI" id="CHEBI:28115"/>
    </ligand>
    <ligandPart>
        <name>Co</name>
        <dbReference type="ChEBI" id="CHEBI:27638"/>
    </ligandPart>
</feature>
<feature type="binding site" evidence="22 24">
    <location>
        <position position="344"/>
    </location>
    <ligand>
        <name>Zn(2+)</name>
        <dbReference type="ChEBI" id="CHEBI:29105"/>
    </ligand>
</feature>
<evidence type="ECO:0000256" key="5">
    <source>
        <dbReference type="ARBA" id="ARBA00010398"/>
    </source>
</evidence>
<sequence length="1253" mass="138223">MTRASRIERLDYLKDQLSKRIVILDGAMGTNIQKFRLREEDYRGERFADMACYPNDLKNNNDLLVLTRPDIILDIHRRFLGTGHADILETCTFSATSIGQHDYFWHRPEEGRRKDQEYFQEVVDAPELKSLVREVNLAACALARQACDEAEAADGKPRLVAGSIGPMPVTCSLSPDVNDPGFRAVNFRQLRQAYRDQVLALLEGGADLLLVETIFDTLNAKAALFAIQEIFEEQPDAAVPVMVSVTLTDKAGRTLSGQTIEAFWNSIRHVRPFSVGINCALGPDLMRSFAEELSGLADCHVSIYANAGLPNPLSPTGYDLLPEDMARFMKEYASLGLLNIVGGCCGTTPEHIGAIAAAVEGLAPRVPAMQEPILRLSGYEAYNHTPEKNTLFVGERCNVAGSPKFARLIREGNYEEAVSIARQQVENGAVVLDFCFDDGLIDGPEAMVRFLNLVSAEPDIARVPFMVDSSKWEVLEAGLQCMQGKGIVNSISLKEGEEEFLKKAALIKRYGAAAVVMAFDEQGQASNYDDRVRICKRAYDLLVNRVQFPPEDIIFDPNVLTVGTGIPEHANYALDFFKAAGWISQNLPHTHISGGISNVSFAFRGNNPVREAMHSAFLYHATRQGLDMCIVNAGMLEVYDNIPKDRLKLIEDVLLNRDPDATERLTDYAEKLAAEKSEAGAEKKPVLEWREQDVAKRLEYSLIKGITEFVDADTAEAFQELGSPLNVIEGPLMDGMKAVGQLFGDGKMFLPQVVKSARVMKQAVAWLTPYIEADSKGSSKTGKAVIATVKGDVHDIGKNIVGVVLGCNGFEMIDLGVMVHCDTILDRAEAEQADLVMLSGLITPSLEEMSHVAAEMERRGMTIPLMVGGATTSALHTALKIAPHYKGAVVHTVDASQVVPAAASLVSGKKDSYIAAVKARQEELRNRHENKPVRDLLSLEEARELRWKGAEDGYVPPVPARLGPVSIGSLHSSVSCGCCSDNPRYYVTVEELIERIDWTPFFHAWELHGSWNRAAQEFRTKDPSKAEAAAALYQDARDLLEQAVRENRYQARGVIGIFPANSTASHDDITVWTDESRNVPQATLLTQRQQLDKQGKTRLALADFIAPEGVKDYVGAIAVSIHGSRRWAKEWEERNDSYRALLVSSLADRLVEAFASISHDKLRLLWNIPEESGVRPACGYPSQPDHQEKETVFRLLHAQEEAGMSLTETWMMQPVSAVCALVFSHPESTYFTVGATGEDQQKDYAARKQAAHS</sequence>
<evidence type="ECO:0000256" key="4">
    <source>
        <dbReference type="ARBA" id="ARBA00005178"/>
    </source>
</evidence>
<dbReference type="SUPFAM" id="SSF82282">
    <property type="entry name" value="Homocysteine S-methyltransferase"/>
    <property type="match status" value="1"/>
</dbReference>
<feature type="binding site" evidence="23">
    <location>
        <begin position="791"/>
        <end position="795"/>
    </location>
    <ligand>
        <name>methylcob(III)alamin</name>
        <dbReference type="ChEBI" id="CHEBI:28115"/>
    </ligand>
</feature>
<evidence type="ECO:0000256" key="16">
    <source>
        <dbReference type="ARBA" id="ARBA00023167"/>
    </source>
</evidence>
<dbReference type="CDD" id="cd00740">
    <property type="entry name" value="MeTr"/>
    <property type="match status" value="1"/>
</dbReference>
<evidence type="ECO:0000256" key="20">
    <source>
        <dbReference type="NCBIfam" id="TIGR02082"/>
    </source>
</evidence>
<evidence type="ECO:0000259" key="27">
    <source>
        <dbReference type="PROSITE" id="PS50974"/>
    </source>
</evidence>
<protein>
    <recommendedName>
        <fullName evidence="7 20">Methionine synthase</fullName>
        <ecNumber evidence="6 20">2.1.1.13</ecNumber>
    </recommendedName>
    <alternativeName>
        <fullName evidence="19 21">5-methyltetrahydrofolate--homocysteine methyltransferase</fullName>
    </alternativeName>
</protein>
<dbReference type="Gene3D" id="3.10.196.10">
    <property type="entry name" value="Vitamin B12-dependent methionine synthase, activation domain"/>
    <property type="match status" value="1"/>
</dbReference>
<dbReference type="GO" id="GO:0050667">
    <property type="term" value="P:homocysteine metabolic process"/>
    <property type="evidence" value="ECO:0007669"/>
    <property type="project" value="TreeGrafter"/>
</dbReference>
<gene>
    <name evidence="30" type="ORF">CXU22_12520</name>
</gene>
<dbReference type="GO" id="GO:0005829">
    <property type="term" value="C:cytosol"/>
    <property type="evidence" value="ECO:0007669"/>
    <property type="project" value="TreeGrafter"/>
</dbReference>
<dbReference type="FunFam" id="3.20.20.330:FF:000001">
    <property type="entry name" value="Methionine synthase"/>
    <property type="match status" value="1"/>
</dbReference>
<dbReference type="InterPro" id="IPR000489">
    <property type="entry name" value="Pterin-binding_dom"/>
</dbReference>
<evidence type="ECO:0000256" key="9">
    <source>
        <dbReference type="ARBA" id="ARBA00022605"/>
    </source>
</evidence>
<feature type="binding site" evidence="22 24">
    <location>
        <position position="279"/>
    </location>
    <ligand>
        <name>Zn(2+)</name>
        <dbReference type="ChEBI" id="CHEBI:29105"/>
    </ligand>
</feature>
<dbReference type="InterPro" id="IPR033706">
    <property type="entry name" value="Met_synthase_B12-bd"/>
</dbReference>
<dbReference type="SUPFAM" id="SSF47644">
    <property type="entry name" value="Methionine synthase domain"/>
    <property type="match status" value="1"/>
</dbReference>
<dbReference type="PROSITE" id="PS51337">
    <property type="entry name" value="B12_BINDING_NTER"/>
    <property type="match status" value="1"/>
</dbReference>
<dbReference type="Gene3D" id="3.20.20.330">
    <property type="entry name" value="Homocysteine-binding-like domain"/>
    <property type="match status" value="1"/>
</dbReference>
<dbReference type="Pfam" id="PF02574">
    <property type="entry name" value="S-methyl_trans"/>
    <property type="match status" value="1"/>
</dbReference>
<dbReference type="InterPro" id="IPR011822">
    <property type="entry name" value="MetH"/>
</dbReference>
<dbReference type="Gene3D" id="1.10.288.10">
    <property type="entry name" value="Cobalamin-dependent Methionine Synthase, domain 2"/>
    <property type="match status" value="1"/>
</dbReference>
<evidence type="ECO:0000259" key="29">
    <source>
        <dbReference type="PROSITE" id="PS51337"/>
    </source>
</evidence>
<feature type="binding site" evidence="23">
    <location>
        <position position="997"/>
    </location>
    <ligand>
        <name>S-adenosyl-L-methionine</name>
        <dbReference type="ChEBI" id="CHEBI:59789"/>
    </ligand>
</feature>
<evidence type="ECO:0000256" key="7">
    <source>
        <dbReference type="ARBA" id="ARBA00013998"/>
    </source>
</evidence>
<keyword evidence="10 21" id="KW-0846">Cobalamin</keyword>
<keyword evidence="13 21" id="KW-0479">Metal-binding</keyword>
<evidence type="ECO:0000313" key="31">
    <source>
        <dbReference type="Proteomes" id="UP000236000"/>
    </source>
</evidence>
<dbReference type="NCBIfam" id="TIGR02082">
    <property type="entry name" value="metH"/>
    <property type="match status" value="1"/>
</dbReference>
<dbReference type="Gene3D" id="1.10.1240.10">
    <property type="entry name" value="Methionine synthase domain"/>
    <property type="match status" value="1"/>
</dbReference>
<dbReference type="SUPFAM" id="SSF51717">
    <property type="entry name" value="Dihydropteroate synthetase-like"/>
    <property type="match status" value="1"/>
</dbReference>
<evidence type="ECO:0000256" key="11">
    <source>
        <dbReference type="ARBA" id="ARBA00022679"/>
    </source>
</evidence>
<dbReference type="FunFam" id="3.20.20.20:FF:000002">
    <property type="entry name" value="Methionine synthase"/>
    <property type="match status" value="1"/>
</dbReference>
<dbReference type="InterPro" id="IPR006158">
    <property type="entry name" value="Cobalamin-bd"/>
</dbReference>
<comment type="cofactor">
    <cofactor evidence="2 21 24">
        <name>Zn(2+)</name>
        <dbReference type="ChEBI" id="CHEBI:29105"/>
    </cofactor>
</comment>
<evidence type="ECO:0000256" key="12">
    <source>
        <dbReference type="ARBA" id="ARBA00022691"/>
    </source>
</evidence>
<dbReference type="GO" id="GO:0046653">
    <property type="term" value="P:tetrahydrofolate metabolic process"/>
    <property type="evidence" value="ECO:0007669"/>
    <property type="project" value="TreeGrafter"/>
</dbReference>
<keyword evidence="14" id="KW-0677">Repeat</keyword>
<keyword evidence="11 21" id="KW-0808">Transferase</keyword>
<dbReference type="InterPro" id="IPR036594">
    <property type="entry name" value="Meth_synthase_dom"/>
</dbReference>
<dbReference type="PROSITE" id="PS50972">
    <property type="entry name" value="PTERIN_BINDING"/>
    <property type="match status" value="1"/>
</dbReference>
<evidence type="ECO:0000256" key="6">
    <source>
        <dbReference type="ARBA" id="ARBA00012032"/>
    </source>
</evidence>
<dbReference type="PIRSF" id="PIRSF000381">
    <property type="entry name" value="MetH"/>
    <property type="match status" value="1"/>
</dbReference>
<dbReference type="GO" id="GO:0008270">
    <property type="term" value="F:zinc ion binding"/>
    <property type="evidence" value="ECO:0007669"/>
    <property type="project" value="UniProtKB-UniRule"/>
</dbReference>
<comment type="cofactor">
    <cofactor evidence="3 21 22">
        <name>methylcob(III)alamin</name>
        <dbReference type="ChEBI" id="CHEBI:28115"/>
    </cofactor>
</comment>
<dbReference type="CDD" id="cd02069">
    <property type="entry name" value="methionine_synthase_B12_BD"/>
    <property type="match status" value="1"/>
</dbReference>
<feature type="domain" description="B12-binding" evidence="28">
    <location>
        <begin position="781"/>
        <end position="916"/>
    </location>
</feature>
<dbReference type="PANTHER" id="PTHR45833">
    <property type="entry name" value="METHIONINE SYNTHASE"/>
    <property type="match status" value="1"/>
</dbReference>
<evidence type="ECO:0000256" key="2">
    <source>
        <dbReference type="ARBA" id="ARBA00001947"/>
    </source>
</evidence>
<evidence type="ECO:0000259" key="26">
    <source>
        <dbReference type="PROSITE" id="PS50972"/>
    </source>
</evidence>
<evidence type="ECO:0000256" key="22">
    <source>
        <dbReference type="PIRSR" id="PIRSR000381-1"/>
    </source>
</evidence>
<reference evidence="30 31" key="1">
    <citation type="journal article" date="2017" name="BMC Genomics">
        <title>Genome sequencing of 39 Akkermansia muciniphila isolates reveals its population structure, genomic and functional diverisity, and global distribution in mammalian gut microbiotas.</title>
        <authorList>
            <person name="Guo X."/>
            <person name="Li S."/>
            <person name="Zhang J."/>
            <person name="Wu F."/>
            <person name="Li X."/>
            <person name="Wu D."/>
            <person name="Zhang M."/>
            <person name="Ou Z."/>
            <person name="Jie Z."/>
            <person name="Yan Q."/>
            <person name="Li P."/>
            <person name="Yi J."/>
            <person name="Peng Y."/>
        </authorList>
    </citation>
    <scope>NUCLEOTIDE SEQUENCE [LARGE SCALE GENOMIC DNA]</scope>
    <source>
        <strain evidence="30 31">GP24</strain>
    </source>
</reference>
<feature type="domain" description="AdoMet activation" evidence="27">
    <location>
        <begin position="930"/>
        <end position="1253"/>
    </location>
</feature>
<dbReference type="RefSeq" id="WP_102715964.1">
    <property type="nucleotide sequence ID" value="NZ_PJKA01000013.1"/>
</dbReference>
<keyword evidence="17 21" id="KW-0170">Cobalt</keyword>
<evidence type="ECO:0000256" key="3">
    <source>
        <dbReference type="ARBA" id="ARBA00001956"/>
    </source>
</evidence>
<dbReference type="NCBIfam" id="NF007024">
    <property type="entry name" value="PRK09490.1"/>
    <property type="match status" value="1"/>
</dbReference>
<feature type="domain" description="B12-binding N-terminal" evidence="29">
    <location>
        <begin position="685"/>
        <end position="779"/>
    </location>
</feature>
<evidence type="ECO:0000256" key="19">
    <source>
        <dbReference type="ARBA" id="ARBA00031040"/>
    </source>
</evidence>
<dbReference type="Gene3D" id="3.40.50.280">
    <property type="entry name" value="Cobalamin-binding domain"/>
    <property type="match status" value="1"/>
</dbReference>
<dbReference type="SUPFAM" id="SSF52242">
    <property type="entry name" value="Cobalamin (vitamin B12)-binding domain"/>
    <property type="match status" value="1"/>
</dbReference>
<comment type="domain">
    <text evidence="21">Modular enzyme with four functionally distinct domains. The isolated Hcy-binding domain catalyzes methyl transfer from free methylcobalamin to homocysteine. The Hcy-binding domain in association with the pterin-binding domain catalyzes the methylation of cob(I)alamin by methyltetrahydrofolate and the methylation of homocysteine. The B12-binding domain binds the cofactor. The AdoMet activation domain binds S-adenosyl-L-methionine. Under aerobic conditions cob(I)alamin can be converted to inactive cob(II)alamin. Reductive methylation by S-adenosyl-L-methionine and flavodoxin regenerates methylcobalamin.</text>
</comment>
<evidence type="ECO:0000256" key="1">
    <source>
        <dbReference type="ARBA" id="ARBA00001700"/>
    </source>
</evidence>
<dbReference type="InterPro" id="IPR036589">
    <property type="entry name" value="HCY_dom_sf"/>
</dbReference>
<dbReference type="InterPro" id="IPR003759">
    <property type="entry name" value="Cbl-bd_cap"/>
</dbReference>
<feature type="binding site" evidence="23">
    <location>
        <position position="1175"/>
    </location>
    <ligand>
        <name>S-adenosyl-L-methionine</name>
        <dbReference type="ChEBI" id="CHEBI:59789"/>
    </ligand>
</feature>
<evidence type="ECO:0000256" key="10">
    <source>
        <dbReference type="ARBA" id="ARBA00022628"/>
    </source>
</evidence>
<dbReference type="PROSITE" id="PS51332">
    <property type="entry name" value="B12_BINDING"/>
    <property type="match status" value="1"/>
</dbReference>
<dbReference type="InterPro" id="IPR003726">
    <property type="entry name" value="HCY_dom"/>
</dbReference>
<evidence type="ECO:0000256" key="18">
    <source>
        <dbReference type="ARBA" id="ARBA00025552"/>
    </source>
</evidence>
<dbReference type="EMBL" id="PJKA01000013">
    <property type="protein sequence ID" value="PNC17423.1"/>
    <property type="molecule type" value="Genomic_DNA"/>
</dbReference>
<evidence type="ECO:0000256" key="14">
    <source>
        <dbReference type="ARBA" id="ARBA00022737"/>
    </source>
</evidence>
<feature type="binding site" evidence="23">
    <location>
        <position position="843"/>
    </location>
    <ligand>
        <name>methylcob(III)alamin</name>
        <dbReference type="ChEBI" id="CHEBI:28115"/>
    </ligand>
</feature>
<dbReference type="GO" id="GO:0031419">
    <property type="term" value="F:cobalamin binding"/>
    <property type="evidence" value="ECO:0007669"/>
    <property type="project" value="UniProtKB-UniRule"/>
</dbReference>
<evidence type="ECO:0000259" key="28">
    <source>
        <dbReference type="PROSITE" id="PS51332"/>
    </source>
</evidence>
<feature type="binding site" evidence="23">
    <location>
        <position position="729"/>
    </location>
    <ligand>
        <name>methylcob(III)alamin</name>
        <dbReference type="ChEBI" id="CHEBI:28115"/>
    </ligand>
</feature>
<evidence type="ECO:0000259" key="25">
    <source>
        <dbReference type="PROSITE" id="PS50970"/>
    </source>
</evidence>
<comment type="pathway">
    <text evidence="4 21">Amino-acid biosynthesis; L-methionine biosynthesis via de novo pathway; L-methionine from L-homocysteine (MetH route): step 1/1.</text>
</comment>
<evidence type="ECO:0000256" key="23">
    <source>
        <dbReference type="PIRSR" id="PIRSR000381-2"/>
    </source>
</evidence>
<dbReference type="Proteomes" id="UP000236000">
    <property type="component" value="Unassembled WGS sequence"/>
</dbReference>
<evidence type="ECO:0000256" key="17">
    <source>
        <dbReference type="ARBA" id="ARBA00023285"/>
    </source>
</evidence>
<comment type="catalytic activity">
    <reaction evidence="1 21">
        <text>(6S)-5-methyl-5,6,7,8-tetrahydrofolate + L-homocysteine = (6S)-5,6,7,8-tetrahydrofolate + L-methionine</text>
        <dbReference type="Rhea" id="RHEA:11172"/>
        <dbReference type="ChEBI" id="CHEBI:18608"/>
        <dbReference type="ChEBI" id="CHEBI:57453"/>
        <dbReference type="ChEBI" id="CHEBI:57844"/>
        <dbReference type="ChEBI" id="CHEBI:58199"/>
        <dbReference type="EC" id="2.1.1.13"/>
    </reaction>
</comment>
<keyword evidence="16 21" id="KW-0486">Methionine biosynthesis</keyword>
<dbReference type="InterPro" id="IPR050554">
    <property type="entry name" value="Met_Synthase/Corrinoid"/>
</dbReference>
<keyword evidence="15 21" id="KW-0862">Zinc</keyword>
<dbReference type="PROSITE" id="PS50970">
    <property type="entry name" value="HCY"/>
    <property type="match status" value="1"/>
</dbReference>
<dbReference type="UniPathway" id="UPA00051">
    <property type="reaction ID" value="UER00081"/>
</dbReference>
<dbReference type="FunFam" id="1.10.1240.10:FF:000001">
    <property type="entry name" value="Methionine synthase"/>
    <property type="match status" value="1"/>
</dbReference>
<feature type="binding site" evidence="22 24">
    <location>
        <position position="345"/>
    </location>
    <ligand>
        <name>Zn(2+)</name>
        <dbReference type="ChEBI" id="CHEBI:29105"/>
    </ligand>
</feature>
<dbReference type="OrthoDB" id="9803687at2"/>
<evidence type="ECO:0000256" key="24">
    <source>
        <dbReference type="PROSITE-ProRule" id="PRU00333"/>
    </source>
</evidence>
<name>A0A2N8HC34_9BACT</name>
<feature type="domain" description="Pterin-binding" evidence="26">
    <location>
        <begin position="390"/>
        <end position="651"/>
    </location>
</feature>
<dbReference type="InterPro" id="IPR011005">
    <property type="entry name" value="Dihydropteroate_synth-like_sf"/>
</dbReference>
<dbReference type="InterPro" id="IPR037010">
    <property type="entry name" value="VitB12-dep_Met_synth_activ_sf"/>
</dbReference>
<dbReference type="InterPro" id="IPR036724">
    <property type="entry name" value="Cobalamin-bd_sf"/>
</dbReference>